<organism evidence="2 3">
    <name type="scientific">Jaapia argillacea MUCL 33604</name>
    <dbReference type="NCBI Taxonomy" id="933084"/>
    <lineage>
        <taxon>Eukaryota</taxon>
        <taxon>Fungi</taxon>
        <taxon>Dikarya</taxon>
        <taxon>Basidiomycota</taxon>
        <taxon>Agaricomycotina</taxon>
        <taxon>Agaricomycetes</taxon>
        <taxon>Agaricomycetidae</taxon>
        <taxon>Jaapiales</taxon>
        <taxon>Jaapiaceae</taxon>
        <taxon>Jaapia</taxon>
    </lineage>
</organism>
<dbReference type="HOGENOM" id="CLU_1525375_0_0_1"/>
<feature type="region of interest" description="Disordered" evidence="1">
    <location>
        <begin position="60"/>
        <end position="163"/>
    </location>
</feature>
<accession>A0A067QGJ4</accession>
<proteinExistence type="predicted"/>
<feature type="compositionally biased region" description="Low complexity" evidence="1">
    <location>
        <begin position="61"/>
        <end position="73"/>
    </location>
</feature>
<dbReference type="Proteomes" id="UP000027265">
    <property type="component" value="Unassembled WGS sequence"/>
</dbReference>
<dbReference type="InParanoid" id="A0A067QGJ4"/>
<feature type="compositionally biased region" description="Polar residues" evidence="1">
    <location>
        <begin position="104"/>
        <end position="114"/>
    </location>
</feature>
<evidence type="ECO:0000313" key="3">
    <source>
        <dbReference type="Proteomes" id="UP000027265"/>
    </source>
</evidence>
<sequence length="176" mass="18495">MDVISGMTPGTSPSSGVAMISSPRLSLESAPASQSSLSKSVHAPTAFDFKMLDQIKRWRASLSPDPVDPSSAPSLPPSPHPDLWGPSDLREEYEGSIVEETVGEGNQDTPSIQLTRVAEEVEEEGGGPSSPGSKRRGTSEPSKGETTREEEGGGSGGVVVNKGKRGWFSGVLSKFR</sequence>
<protein>
    <submittedName>
        <fullName evidence="2">Uncharacterized protein</fullName>
    </submittedName>
</protein>
<gene>
    <name evidence="2" type="ORF">JAAARDRAFT_520034</name>
</gene>
<feature type="region of interest" description="Disordered" evidence="1">
    <location>
        <begin position="1"/>
        <end position="45"/>
    </location>
</feature>
<name>A0A067QGJ4_9AGAM</name>
<evidence type="ECO:0000313" key="2">
    <source>
        <dbReference type="EMBL" id="KDQ61731.1"/>
    </source>
</evidence>
<dbReference type="AlphaFoldDB" id="A0A067QGJ4"/>
<feature type="compositionally biased region" description="Low complexity" evidence="1">
    <location>
        <begin position="1"/>
        <end position="16"/>
    </location>
</feature>
<feature type="compositionally biased region" description="Basic and acidic residues" evidence="1">
    <location>
        <begin position="142"/>
        <end position="151"/>
    </location>
</feature>
<dbReference type="EMBL" id="KL197712">
    <property type="protein sequence ID" value="KDQ61731.1"/>
    <property type="molecule type" value="Genomic_DNA"/>
</dbReference>
<reference evidence="3" key="1">
    <citation type="journal article" date="2014" name="Proc. Natl. Acad. Sci. U.S.A.">
        <title>Extensive sampling of basidiomycete genomes demonstrates inadequacy of the white-rot/brown-rot paradigm for wood decay fungi.</title>
        <authorList>
            <person name="Riley R."/>
            <person name="Salamov A.A."/>
            <person name="Brown D.W."/>
            <person name="Nagy L.G."/>
            <person name="Floudas D."/>
            <person name="Held B.W."/>
            <person name="Levasseur A."/>
            <person name="Lombard V."/>
            <person name="Morin E."/>
            <person name="Otillar R."/>
            <person name="Lindquist E.A."/>
            <person name="Sun H."/>
            <person name="LaButti K.M."/>
            <person name="Schmutz J."/>
            <person name="Jabbour D."/>
            <person name="Luo H."/>
            <person name="Baker S.E."/>
            <person name="Pisabarro A.G."/>
            <person name="Walton J.D."/>
            <person name="Blanchette R.A."/>
            <person name="Henrissat B."/>
            <person name="Martin F."/>
            <person name="Cullen D."/>
            <person name="Hibbett D.S."/>
            <person name="Grigoriev I.V."/>
        </authorList>
    </citation>
    <scope>NUCLEOTIDE SEQUENCE [LARGE SCALE GENOMIC DNA]</scope>
    <source>
        <strain evidence="3">MUCL 33604</strain>
    </source>
</reference>
<keyword evidence="3" id="KW-1185">Reference proteome</keyword>
<evidence type="ECO:0000256" key="1">
    <source>
        <dbReference type="SAM" id="MobiDB-lite"/>
    </source>
</evidence>
<feature type="compositionally biased region" description="Low complexity" evidence="1">
    <location>
        <begin position="25"/>
        <end position="40"/>
    </location>
</feature>